<feature type="compositionally biased region" description="Polar residues" evidence="3">
    <location>
        <begin position="211"/>
        <end position="223"/>
    </location>
</feature>
<keyword evidence="6" id="KW-1185">Reference proteome</keyword>
<protein>
    <submittedName>
        <fullName evidence="5">Sulfotransferase</fullName>
    </submittedName>
</protein>
<comment type="caution">
    <text evidence="5">The sequence shown here is derived from an EMBL/GenBank/DDBJ whole genome shotgun (WGS) entry which is preliminary data.</text>
</comment>
<dbReference type="RefSeq" id="WP_014276869.1">
    <property type="nucleotide sequence ID" value="NZ_BIMW01000190.1"/>
</dbReference>
<comment type="similarity">
    <text evidence="1">Belongs to the sulfotransferase 1 family.</text>
</comment>
<dbReference type="Gene3D" id="3.40.50.300">
    <property type="entry name" value="P-loop containing nucleotide triphosphate hydrolases"/>
    <property type="match status" value="1"/>
</dbReference>
<dbReference type="InterPro" id="IPR000863">
    <property type="entry name" value="Sulfotransferase_dom"/>
</dbReference>
<evidence type="ECO:0000256" key="3">
    <source>
        <dbReference type="SAM" id="MobiDB-lite"/>
    </source>
</evidence>
<feature type="region of interest" description="Disordered" evidence="3">
    <location>
        <begin position="203"/>
        <end position="226"/>
    </location>
</feature>
<accession>A0A5M3TA95</accession>
<name>A0A5M3TA95_LIMPL</name>
<evidence type="ECO:0000256" key="1">
    <source>
        <dbReference type="ARBA" id="ARBA00005771"/>
    </source>
</evidence>
<organism evidence="5 6">
    <name type="scientific">Limnospira platensis NIES-46</name>
    <dbReference type="NCBI Taxonomy" id="1236695"/>
    <lineage>
        <taxon>Bacteria</taxon>
        <taxon>Bacillati</taxon>
        <taxon>Cyanobacteriota</taxon>
        <taxon>Cyanophyceae</taxon>
        <taxon>Oscillatoriophycideae</taxon>
        <taxon>Oscillatoriales</taxon>
        <taxon>Sirenicapillariaceae</taxon>
        <taxon>Limnospira</taxon>
    </lineage>
</organism>
<dbReference type="SUPFAM" id="SSF52540">
    <property type="entry name" value="P-loop containing nucleoside triphosphate hydrolases"/>
    <property type="match status" value="1"/>
</dbReference>
<sequence>MKTKILALKKRIQAIIDPHKSNEERERDAAEYLIISQPNSGRTWLRVMIGNVFQSLSGLKNIDPENISYFAELSPKIPYVKAVHERFKNPEDYRDKNIILLVRDPRDAVISNYFLKTKRDKSPKWIPKSLSEFIREGYYLDDFIALCNAWKGYHDLPKSFLLLRYEDIRQDTQRELTKVMKFLDVQVSDSLIQEAVKRASFEQMREKETQSKLPNETNPNIDQESLKVREAKVGGYQDKISPEDIDFIEKKLDQELDPSYGYNYFTKQHK</sequence>
<feature type="domain" description="Sulfotransferase" evidence="4">
    <location>
        <begin position="94"/>
        <end position="256"/>
    </location>
</feature>
<evidence type="ECO:0000313" key="5">
    <source>
        <dbReference type="EMBL" id="GCE96404.1"/>
    </source>
</evidence>
<dbReference type="InterPro" id="IPR027417">
    <property type="entry name" value="P-loop_NTPase"/>
</dbReference>
<evidence type="ECO:0000256" key="2">
    <source>
        <dbReference type="ARBA" id="ARBA00022679"/>
    </source>
</evidence>
<dbReference type="Pfam" id="PF00685">
    <property type="entry name" value="Sulfotransfer_1"/>
    <property type="match status" value="1"/>
</dbReference>
<reference evidence="5 6" key="1">
    <citation type="journal article" date="2019" name="J Genomics">
        <title>The Draft Genome of a Hydrogen-producing Cyanobacterium, Arthrospira platensis NIES-46.</title>
        <authorList>
            <person name="Suzuki S."/>
            <person name="Yamaguchi H."/>
            <person name="Kawachi M."/>
        </authorList>
    </citation>
    <scope>NUCLEOTIDE SEQUENCE [LARGE SCALE GENOMIC DNA]</scope>
    <source>
        <strain evidence="5 6">NIES-46</strain>
    </source>
</reference>
<evidence type="ECO:0000313" key="6">
    <source>
        <dbReference type="Proteomes" id="UP000326169"/>
    </source>
</evidence>
<keyword evidence="2" id="KW-0808">Transferase</keyword>
<dbReference type="GeneID" id="301685210"/>
<proteinExistence type="inferred from homology"/>
<evidence type="ECO:0000259" key="4">
    <source>
        <dbReference type="Pfam" id="PF00685"/>
    </source>
</evidence>
<dbReference type="EMBL" id="BIMW01000190">
    <property type="protein sequence ID" value="GCE96404.1"/>
    <property type="molecule type" value="Genomic_DNA"/>
</dbReference>
<gene>
    <name evidence="5" type="ORF">NIES46_44760</name>
</gene>
<dbReference type="PANTHER" id="PTHR11783">
    <property type="entry name" value="SULFOTRANSFERASE SULT"/>
    <property type="match status" value="1"/>
</dbReference>
<dbReference type="Proteomes" id="UP000326169">
    <property type="component" value="Unassembled WGS sequence"/>
</dbReference>